<dbReference type="GO" id="GO:0004312">
    <property type="term" value="F:fatty acid synthase activity"/>
    <property type="evidence" value="ECO:0007669"/>
    <property type="project" value="UniProtKB-EC"/>
</dbReference>
<evidence type="ECO:0000256" key="4">
    <source>
        <dbReference type="ARBA" id="ARBA00022553"/>
    </source>
</evidence>
<dbReference type="Proteomes" id="UP000031668">
    <property type="component" value="Unassembled WGS sequence"/>
</dbReference>
<dbReference type="NCBIfam" id="TIGR01733">
    <property type="entry name" value="AA-adenyl-dom"/>
    <property type="match status" value="1"/>
</dbReference>
<dbReference type="Pfam" id="PF00501">
    <property type="entry name" value="AMP-binding"/>
    <property type="match status" value="1"/>
</dbReference>
<comment type="caution">
    <text evidence="8">The sequence shown here is derived from an EMBL/GenBank/DDBJ whole genome shotgun (WGS) entry which is preliminary data.</text>
</comment>
<reference evidence="8 9" key="1">
    <citation type="journal article" date="2014" name="Genome Biol. Evol.">
        <title>The genome of the myxosporean Thelohanellus kitauei shows adaptations to nutrient acquisition within its fish host.</title>
        <authorList>
            <person name="Yang Y."/>
            <person name="Xiong J."/>
            <person name="Zhou Z."/>
            <person name="Huo F."/>
            <person name="Miao W."/>
            <person name="Ran C."/>
            <person name="Liu Y."/>
            <person name="Zhang J."/>
            <person name="Feng J."/>
            <person name="Wang M."/>
            <person name="Wang M."/>
            <person name="Wang L."/>
            <person name="Yao B."/>
        </authorList>
    </citation>
    <scope>NUCLEOTIDE SEQUENCE [LARGE SCALE GENOMIC DNA]</scope>
    <source>
        <strain evidence="8">Wuqing</strain>
    </source>
</reference>
<dbReference type="InterPro" id="IPR010071">
    <property type="entry name" value="AA_adenyl_dom"/>
</dbReference>
<dbReference type="PROSITE" id="PS00455">
    <property type="entry name" value="AMP_BINDING"/>
    <property type="match status" value="1"/>
</dbReference>
<dbReference type="PIRSF" id="PIRSF001617">
    <property type="entry name" value="Alpha-AR"/>
    <property type="match status" value="1"/>
</dbReference>
<dbReference type="Gene3D" id="2.30.38.10">
    <property type="entry name" value="Luciferase, Domain 3"/>
    <property type="match status" value="1"/>
</dbReference>
<dbReference type="Gene3D" id="3.30.559.10">
    <property type="entry name" value="Chloramphenicol acetyltransferase-like domain"/>
    <property type="match status" value="2"/>
</dbReference>
<dbReference type="Pfam" id="PF07993">
    <property type="entry name" value="NAD_binding_4"/>
    <property type="match status" value="1"/>
</dbReference>
<dbReference type="OMA" id="IISPQAF"/>
<evidence type="ECO:0000313" key="8">
    <source>
        <dbReference type="EMBL" id="KII60572.1"/>
    </source>
</evidence>
<dbReference type="SUPFAM" id="SSF52777">
    <property type="entry name" value="CoA-dependent acyltransferases"/>
    <property type="match status" value="2"/>
</dbReference>
<evidence type="ECO:0000256" key="5">
    <source>
        <dbReference type="ARBA" id="ARBA00022598"/>
    </source>
</evidence>
<dbReference type="InterPro" id="IPR000873">
    <property type="entry name" value="AMP-dep_synth/lig_dom"/>
</dbReference>
<dbReference type="GO" id="GO:0031177">
    <property type="term" value="F:phosphopantetheine binding"/>
    <property type="evidence" value="ECO:0007669"/>
    <property type="project" value="InterPro"/>
</dbReference>
<dbReference type="Pfam" id="PF13193">
    <property type="entry name" value="AMP-binding_C"/>
    <property type="match status" value="1"/>
</dbReference>
<evidence type="ECO:0000256" key="3">
    <source>
        <dbReference type="ARBA" id="ARBA00022450"/>
    </source>
</evidence>
<feature type="domain" description="Carrier" evidence="7">
    <location>
        <begin position="952"/>
        <end position="1027"/>
    </location>
</feature>
<dbReference type="GO" id="GO:0044550">
    <property type="term" value="P:secondary metabolite biosynthetic process"/>
    <property type="evidence" value="ECO:0007669"/>
    <property type="project" value="TreeGrafter"/>
</dbReference>
<keyword evidence="5" id="KW-0436">Ligase</keyword>
<dbReference type="InterPro" id="IPR006162">
    <property type="entry name" value="Ppantetheine_attach_site"/>
</dbReference>
<keyword evidence="4" id="KW-0597">Phosphoprotein</keyword>
<dbReference type="InterPro" id="IPR036736">
    <property type="entry name" value="ACP-like_sf"/>
</dbReference>
<sequence length="1138" mass="126688">MPSFNSDESNKGCLNKACGESAVTYLAATPGQQAMWWLDNTLDQPQCYNVPVLLTVNATLDAEIMQRAVAELTLRHEIFRTRFVYLDGKLQQRIGADGYLSFSHRQPEQTETPESVTAQLAASRLSLAEGPLSIINMLSSDSGTTWLACCFHHIIIDAPSLSGIYSLAGRIPCGGGVRRYAGLLAAGTASDFPRRLREDTKAAYTMLALNEQEADSLQRHARSLSMTPFMYMSMCWQFFLSRMSGQNDITVGVPFTLRDRSEFAETPGYMINTLPVRVQVNEDDTVRTLAAKVRQSFIGAHFNKLLPFNEIVALSRENAGQDSPLFRTLLVMPDTRGDIFNDLPFKVMLDDYFSQMAKYDLTLYFEAQPQWKLTLEYKTALYHPQTIDYWLKIFRHLLSAMGEDGEVLLSSLKLLDAPLSRELVVRSSLKPCAEAWRFDALAAFNQHAVNHSADTALITANGTRSYGWLAERSGQIAAYLQQQFNIAPGKRVALLLERNAEAIATLFGVLKTGAAYIPVDPQYPQERIGYMLQDAKVDCIATTRSLVARFPVSASVPLLLIDDIPPEYPGEWSYIKRMPDDELYIIYTSGSTGQPKGVRLLNKTLNNLIKWQQDVSECGQGDCTLHFMSLSFDVSVQEIFGTLACGGRLYIASEEERRDLDHLQEVIQEQGINRLYFPYVALQQFAHLSALANRQFPSLKEVYSTGEQLVLTADIKHFFRQPVRLINLYGPSESHVCSAYVLPPESDKGGDAASIGYPLPGFTLLVVDAHLQLVPAGVAGELLIVSDFLSPGYHNKSEESARRFISAEGFAAQSCHAYRTGDLVRLEHDDRFSYLGRLDNQLKMRGFRMIEPSEVEAAINALEGVQVSAVVGRADNSGSKQLIAFIAGLLDDKGNQKDKIKRGLRLVLPEYMVPTELVFVDKLPTTPSGKIDRKALLKVDIIIESSTQMPERSLTKTQEQVRALWETLFPGRHIALHDDFFAIGGHSLLATQLVFLLRKAFDCDIPLRLLFNHPTLSAMAESIDGYIASEKGPVDAVDRSFVQDGYERIHWQGGVRSTPGLTLLTGATGFLGIYLLRSLLLAGTQSVLCMVRARTDEHALARLRENAMRYGIADEIDFSRVEPFGRASRHGIPCGRTD</sequence>
<name>A0A0C2IUR3_THEKT</name>
<dbReference type="Gene3D" id="3.40.50.720">
    <property type="entry name" value="NAD(P)-binding Rossmann-like Domain"/>
    <property type="match status" value="1"/>
</dbReference>
<dbReference type="Gene3D" id="3.30.300.30">
    <property type="match status" value="1"/>
</dbReference>
<dbReference type="GO" id="GO:0016874">
    <property type="term" value="F:ligase activity"/>
    <property type="evidence" value="ECO:0007669"/>
    <property type="project" value="UniProtKB-KW"/>
</dbReference>
<comment type="catalytic activity">
    <reaction evidence="6">
        <text>acetyl-CoA + n malonyl-CoA + 2n NADPH + 2n H(+) = a long-chain fatty acid + (n+1) CoA + n CO2 + 2n NADP(+).</text>
        <dbReference type="EC" id="2.3.1.85"/>
    </reaction>
</comment>
<organism evidence="8 9">
    <name type="scientific">Thelohanellus kitauei</name>
    <name type="common">Myxosporean</name>
    <dbReference type="NCBI Taxonomy" id="669202"/>
    <lineage>
        <taxon>Eukaryota</taxon>
        <taxon>Metazoa</taxon>
        <taxon>Cnidaria</taxon>
        <taxon>Myxozoa</taxon>
        <taxon>Myxosporea</taxon>
        <taxon>Bivalvulida</taxon>
        <taxon>Platysporina</taxon>
        <taxon>Myxobolidae</taxon>
        <taxon>Thelohanellus</taxon>
    </lineage>
</organism>
<dbReference type="InterPro" id="IPR045851">
    <property type="entry name" value="AMP-bd_C_sf"/>
</dbReference>
<dbReference type="Pfam" id="PF00668">
    <property type="entry name" value="Condensation"/>
    <property type="match status" value="2"/>
</dbReference>
<evidence type="ECO:0000259" key="7">
    <source>
        <dbReference type="PROSITE" id="PS50075"/>
    </source>
</evidence>
<dbReference type="InterPro" id="IPR020806">
    <property type="entry name" value="PKS_PP-bd"/>
</dbReference>
<dbReference type="InterPro" id="IPR036291">
    <property type="entry name" value="NAD(P)-bd_dom_sf"/>
</dbReference>
<dbReference type="PANTHER" id="PTHR45527">
    <property type="entry name" value="NONRIBOSOMAL PEPTIDE SYNTHETASE"/>
    <property type="match status" value="1"/>
</dbReference>
<evidence type="ECO:0000313" key="9">
    <source>
        <dbReference type="Proteomes" id="UP000031668"/>
    </source>
</evidence>
<dbReference type="SUPFAM" id="SSF56801">
    <property type="entry name" value="Acetyl-CoA synthetase-like"/>
    <property type="match status" value="1"/>
</dbReference>
<dbReference type="InterPro" id="IPR013120">
    <property type="entry name" value="FAR_NAD-bd"/>
</dbReference>
<dbReference type="FunFam" id="3.40.50.980:FF:000001">
    <property type="entry name" value="Non-ribosomal peptide synthetase"/>
    <property type="match status" value="1"/>
</dbReference>
<dbReference type="InterPro" id="IPR020845">
    <property type="entry name" value="AMP-binding_CS"/>
</dbReference>
<dbReference type="SMART" id="SM00823">
    <property type="entry name" value="PKS_PP"/>
    <property type="match status" value="1"/>
</dbReference>
<dbReference type="InterPro" id="IPR023213">
    <property type="entry name" value="CAT-like_dom_sf"/>
</dbReference>
<evidence type="ECO:0000256" key="1">
    <source>
        <dbReference type="ARBA" id="ARBA00012873"/>
    </source>
</evidence>
<evidence type="ECO:0000256" key="6">
    <source>
        <dbReference type="ARBA" id="ARBA00044883"/>
    </source>
</evidence>
<dbReference type="EC" id="2.3.1.85" evidence="1"/>
<keyword evidence="3" id="KW-0596">Phosphopantetheine</keyword>
<dbReference type="EMBL" id="JWZT01005566">
    <property type="protein sequence ID" value="KII60572.1"/>
    <property type="molecule type" value="Genomic_DNA"/>
</dbReference>
<proteinExistence type="predicted"/>
<dbReference type="PROSITE" id="PS00012">
    <property type="entry name" value="PHOSPHOPANTETHEINE"/>
    <property type="match status" value="1"/>
</dbReference>
<dbReference type="Gene3D" id="3.30.559.30">
    <property type="entry name" value="Nonribosomal peptide synthetase, condensation domain"/>
    <property type="match status" value="1"/>
</dbReference>
<dbReference type="SUPFAM" id="SSF51735">
    <property type="entry name" value="NAD(P)-binding Rossmann-fold domains"/>
    <property type="match status" value="1"/>
</dbReference>
<accession>A0A0C2IUR3</accession>
<dbReference type="InterPro" id="IPR001242">
    <property type="entry name" value="Condensation_dom"/>
</dbReference>
<dbReference type="AlphaFoldDB" id="A0A0C2IUR3"/>
<dbReference type="Gene3D" id="3.40.50.980">
    <property type="match status" value="2"/>
</dbReference>
<dbReference type="InterPro" id="IPR009081">
    <property type="entry name" value="PP-bd_ACP"/>
</dbReference>
<dbReference type="PANTHER" id="PTHR45527:SF1">
    <property type="entry name" value="FATTY ACID SYNTHASE"/>
    <property type="match status" value="1"/>
</dbReference>
<dbReference type="Gene3D" id="1.10.1200.10">
    <property type="entry name" value="ACP-like"/>
    <property type="match status" value="1"/>
</dbReference>
<evidence type="ECO:0000256" key="2">
    <source>
        <dbReference type="ARBA" id="ARBA00018769"/>
    </source>
</evidence>
<dbReference type="SUPFAM" id="SSF47336">
    <property type="entry name" value="ACP-like"/>
    <property type="match status" value="1"/>
</dbReference>
<dbReference type="InterPro" id="IPR025110">
    <property type="entry name" value="AMP-bd_C"/>
</dbReference>
<dbReference type="Pfam" id="PF00550">
    <property type="entry name" value="PP-binding"/>
    <property type="match status" value="1"/>
</dbReference>
<dbReference type="GO" id="GO:0043041">
    <property type="term" value="P:amino acid activation for nonribosomal peptide biosynthetic process"/>
    <property type="evidence" value="ECO:0007669"/>
    <property type="project" value="TreeGrafter"/>
</dbReference>
<keyword evidence="9" id="KW-1185">Reference proteome</keyword>
<protein>
    <recommendedName>
        <fullName evidence="2">Fatty acid synthase</fullName>
        <ecNumber evidence="1">2.3.1.85</ecNumber>
    </recommendedName>
</protein>
<dbReference type="GO" id="GO:0005737">
    <property type="term" value="C:cytoplasm"/>
    <property type="evidence" value="ECO:0007669"/>
    <property type="project" value="TreeGrafter"/>
</dbReference>
<dbReference type="PROSITE" id="PS50075">
    <property type="entry name" value="CARRIER"/>
    <property type="match status" value="1"/>
</dbReference>
<dbReference type="OrthoDB" id="5951803at2759"/>
<gene>
    <name evidence="8" type="ORF">RF11_14069</name>
</gene>